<keyword evidence="3" id="KW-1185">Reference proteome</keyword>
<dbReference type="Proteomes" id="UP000249619">
    <property type="component" value="Unassembled WGS sequence"/>
</dbReference>
<reference evidence="3" key="1">
    <citation type="submission" date="2018-05" db="EMBL/GenBank/DDBJ databases">
        <title>Draft genome sequence of Stemphylium lycopersici strain CIDEFI 213.</title>
        <authorList>
            <person name="Medina R."/>
            <person name="Franco M.E.E."/>
            <person name="Lucentini C.G."/>
            <person name="Saparrat M.C.N."/>
            <person name="Balatti P.A."/>
        </authorList>
    </citation>
    <scope>NUCLEOTIDE SEQUENCE [LARGE SCALE GENOMIC DNA]</scope>
    <source>
        <strain evidence="3">CIDEFI 213</strain>
    </source>
</reference>
<accession>A0A364NEH7</accession>
<evidence type="ECO:0000313" key="3">
    <source>
        <dbReference type="Proteomes" id="UP000249619"/>
    </source>
</evidence>
<protein>
    <submittedName>
        <fullName evidence="2">Uncharacterized protein</fullName>
    </submittedName>
</protein>
<comment type="caution">
    <text evidence="2">The sequence shown here is derived from an EMBL/GenBank/DDBJ whole genome shotgun (WGS) entry which is preliminary data.</text>
</comment>
<name>A0A364NEH7_STELY</name>
<proteinExistence type="predicted"/>
<feature type="compositionally biased region" description="Basic and acidic residues" evidence="1">
    <location>
        <begin position="131"/>
        <end position="146"/>
    </location>
</feature>
<evidence type="ECO:0000313" key="2">
    <source>
        <dbReference type="EMBL" id="RAR15501.1"/>
    </source>
</evidence>
<dbReference type="EMBL" id="QGDH01000011">
    <property type="protein sequence ID" value="RAR15501.1"/>
    <property type="molecule type" value="Genomic_DNA"/>
</dbReference>
<feature type="region of interest" description="Disordered" evidence="1">
    <location>
        <begin position="97"/>
        <end position="146"/>
    </location>
</feature>
<feature type="compositionally biased region" description="Acidic residues" evidence="1">
    <location>
        <begin position="104"/>
        <end position="116"/>
    </location>
</feature>
<evidence type="ECO:0000256" key="1">
    <source>
        <dbReference type="SAM" id="MobiDB-lite"/>
    </source>
</evidence>
<sequence>MVDVACDEYMRKKDRRLPRNYVLLENALIGERYSEALNLLSNDSSRKDIQKVLQDDEHKFSEVLSLATEKQPGYPHKQERVIKHLTQIAVKCELSLPSRNVKDDSDDDTDEDPDDDPLAHAISVQSLEVASRSDDKKLYEGLERTE</sequence>
<gene>
    <name evidence="2" type="ORF">DDE83_001142</name>
</gene>
<dbReference type="AlphaFoldDB" id="A0A364NEH7"/>
<organism evidence="2 3">
    <name type="scientific">Stemphylium lycopersici</name>
    <name type="common">Tomato gray leaf spot disease fungus</name>
    <name type="synonym">Thyrospora lycopersici</name>
    <dbReference type="NCBI Taxonomy" id="183478"/>
    <lineage>
        <taxon>Eukaryota</taxon>
        <taxon>Fungi</taxon>
        <taxon>Dikarya</taxon>
        <taxon>Ascomycota</taxon>
        <taxon>Pezizomycotina</taxon>
        <taxon>Dothideomycetes</taxon>
        <taxon>Pleosporomycetidae</taxon>
        <taxon>Pleosporales</taxon>
        <taxon>Pleosporineae</taxon>
        <taxon>Pleosporaceae</taxon>
        <taxon>Stemphylium</taxon>
    </lineage>
</organism>